<evidence type="ECO:0000313" key="20">
    <source>
        <dbReference type="EMBL" id="QBX98517.1"/>
    </source>
</evidence>
<evidence type="ECO:0000256" key="13">
    <source>
        <dbReference type="ARBA" id="ARBA00023065"/>
    </source>
</evidence>
<feature type="compositionally biased region" description="Low complexity" evidence="17">
    <location>
        <begin position="38"/>
        <end position="51"/>
    </location>
</feature>
<dbReference type="GO" id="GO:0015078">
    <property type="term" value="F:proton transmembrane transporter activity"/>
    <property type="evidence" value="ECO:0007669"/>
    <property type="project" value="InterPro"/>
</dbReference>
<proteinExistence type="inferred from homology"/>
<reference evidence="20" key="1">
    <citation type="journal article" date="2019" name="Genome Biol. Evol.">
        <title>Tracing the Evolution of the Plastome and Mitogenome in the Chloropicophyceae Uncovered Convergent tRNA Gene Losses and a Variant Plastid Genetic Code.</title>
        <authorList>
            <person name="Turmel M."/>
            <person name="Dos Santos A.L."/>
            <person name="Otis C."/>
            <person name="Sergerie R."/>
            <person name="Lemieux C."/>
        </authorList>
    </citation>
    <scope>NUCLEOTIDE SEQUENCE</scope>
</reference>
<evidence type="ECO:0000256" key="10">
    <source>
        <dbReference type="ARBA" id="ARBA00022781"/>
    </source>
</evidence>
<evidence type="ECO:0000256" key="6">
    <source>
        <dbReference type="ARBA" id="ARBA00022448"/>
    </source>
</evidence>
<feature type="transmembrane region" description="Helical" evidence="18">
    <location>
        <begin position="192"/>
        <end position="220"/>
    </location>
</feature>
<dbReference type="AlphaFoldDB" id="A0A4D6C570"/>
<keyword evidence="7" id="KW-0138">CF(0)</keyword>
<keyword evidence="9" id="KW-0547">Nucleotide-binding</keyword>
<dbReference type="InterPro" id="IPR002379">
    <property type="entry name" value="ATPase_proteolipid_c-like_dom"/>
</dbReference>
<comment type="function">
    <text evidence="1">This protein is one of the chains of the nonenzymatic membrane component (F0) of mitochondrial ATPase.</text>
</comment>
<dbReference type="SUPFAM" id="SSF81333">
    <property type="entry name" value="F1F0 ATP synthase subunit C"/>
    <property type="match status" value="1"/>
</dbReference>
<evidence type="ECO:0000256" key="8">
    <source>
        <dbReference type="ARBA" id="ARBA00022692"/>
    </source>
</evidence>
<dbReference type="InterPro" id="IPR000454">
    <property type="entry name" value="ATP_synth_F0_csu"/>
</dbReference>
<dbReference type="FunFam" id="1.20.20.10:FF:000005">
    <property type="entry name" value="ATP synthase subunit 9, mitochondrial"/>
    <property type="match status" value="1"/>
</dbReference>
<dbReference type="InterPro" id="IPR038662">
    <property type="entry name" value="ATP_synth_F0_csu_sf"/>
</dbReference>
<evidence type="ECO:0000256" key="4">
    <source>
        <dbReference type="ARBA" id="ARBA00011648"/>
    </source>
</evidence>
<dbReference type="GO" id="GO:0015986">
    <property type="term" value="P:proton motive force-driven ATP synthesis"/>
    <property type="evidence" value="ECO:0007669"/>
    <property type="project" value="InterPro"/>
</dbReference>
<accession>A0A4D6C570</accession>
<evidence type="ECO:0000256" key="14">
    <source>
        <dbReference type="ARBA" id="ARBA00023121"/>
    </source>
</evidence>
<dbReference type="InterPro" id="IPR020537">
    <property type="entry name" value="ATP_synth_F0_csu_DDCD_BS"/>
</dbReference>
<dbReference type="GeneID" id="40351458"/>
<geneLocation type="mitochondrion" evidence="20"/>
<comment type="subcellular location">
    <subcellularLocation>
        <location evidence="2">Mitochondrion membrane</location>
        <topology evidence="2">Multi-pass membrane protein</topology>
    </subcellularLocation>
</comment>
<dbReference type="GO" id="GO:0008289">
    <property type="term" value="F:lipid binding"/>
    <property type="evidence" value="ECO:0007669"/>
    <property type="project" value="UniProtKB-KW"/>
</dbReference>
<evidence type="ECO:0000256" key="2">
    <source>
        <dbReference type="ARBA" id="ARBA00004225"/>
    </source>
</evidence>
<evidence type="ECO:0000256" key="9">
    <source>
        <dbReference type="ARBA" id="ARBA00022741"/>
    </source>
</evidence>
<dbReference type="HAMAP" id="MF_01396">
    <property type="entry name" value="ATP_synth_c_bact"/>
    <property type="match status" value="1"/>
</dbReference>
<evidence type="ECO:0000256" key="16">
    <source>
        <dbReference type="ARBA" id="ARBA00030961"/>
    </source>
</evidence>
<dbReference type="PANTHER" id="PTHR10031:SF0">
    <property type="entry name" value="ATPASE PROTEIN 9"/>
    <property type="match status" value="1"/>
</dbReference>
<organism evidence="20">
    <name type="scientific">Picocystis salinarum</name>
    <dbReference type="NCBI Taxonomy" id="88271"/>
    <lineage>
        <taxon>Eukaryota</taxon>
        <taxon>Viridiplantae</taxon>
        <taxon>Chlorophyta</taxon>
        <taxon>Picocystophyceae</taxon>
        <taxon>Picocystales</taxon>
        <taxon>Picocystaceae</taxon>
        <taxon>Picocystis</taxon>
    </lineage>
</organism>
<keyword evidence="11" id="KW-0067">ATP-binding</keyword>
<dbReference type="Gene3D" id="1.20.20.10">
    <property type="entry name" value="F1F0 ATP synthase subunit C"/>
    <property type="match status" value="1"/>
</dbReference>
<evidence type="ECO:0000256" key="7">
    <source>
        <dbReference type="ARBA" id="ARBA00022547"/>
    </source>
</evidence>
<keyword evidence="13" id="KW-0406">Ion transport</keyword>
<evidence type="ECO:0000256" key="5">
    <source>
        <dbReference type="ARBA" id="ARBA00019317"/>
    </source>
</evidence>
<keyword evidence="10" id="KW-0375">Hydrogen ion transport</keyword>
<comment type="similarity">
    <text evidence="3">Belongs to the ATPase C chain family.</text>
</comment>
<keyword evidence="8 18" id="KW-0812">Transmembrane</keyword>
<dbReference type="Pfam" id="PF00137">
    <property type="entry name" value="ATP-synt_C"/>
    <property type="match status" value="1"/>
</dbReference>
<evidence type="ECO:0000256" key="11">
    <source>
        <dbReference type="ARBA" id="ARBA00022840"/>
    </source>
</evidence>
<dbReference type="PANTHER" id="PTHR10031">
    <property type="entry name" value="ATP SYNTHASE LIPID-BINDING PROTEIN, MITOCHONDRIAL"/>
    <property type="match status" value="1"/>
</dbReference>
<dbReference type="InterPro" id="IPR035921">
    <property type="entry name" value="F/V-ATP_Csub_sf"/>
</dbReference>
<dbReference type="EMBL" id="MK086000">
    <property type="protein sequence ID" value="QBX98517.1"/>
    <property type="molecule type" value="Genomic_DNA"/>
</dbReference>
<evidence type="ECO:0000256" key="12">
    <source>
        <dbReference type="ARBA" id="ARBA00022989"/>
    </source>
</evidence>
<dbReference type="GO" id="GO:0045259">
    <property type="term" value="C:proton-transporting ATP synthase complex"/>
    <property type="evidence" value="ECO:0007669"/>
    <property type="project" value="UniProtKB-KW"/>
</dbReference>
<feature type="transmembrane region" description="Helical" evidence="18">
    <location>
        <begin position="154"/>
        <end position="180"/>
    </location>
</feature>
<keyword evidence="6" id="KW-0813">Transport</keyword>
<keyword evidence="20" id="KW-0496">Mitochondrion</keyword>
<keyword evidence="12 18" id="KW-1133">Transmembrane helix</keyword>
<dbReference type="GO" id="GO:0005524">
    <property type="term" value="F:ATP binding"/>
    <property type="evidence" value="ECO:0007669"/>
    <property type="project" value="UniProtKB-KW"/>
</dbReference>
<evidence type="ECO:0000259" key="19">
    <source>
        <dbReference type="Pfam" id="PF00137"/>
    </source>
</evidence>
<dbReference type="RefSeq" id="YP_009646620.1">
    <property type="nucleotide sequence ID" value="NC_042491.1"/>
</dbReference>
<evidence type="ECO:0000256" key="1">
    <source>
        <dbReference type="ARBA" id="ARBA00002351"/>
    </source>
</evidence>
<evidence type="ECO:0000256" key="15">
    <source>
        <dbReference type="ARBA" id="ARBA00023136"/>
    </source>
</evidence>
<feature type="region of interest" description="Disordered" evidence="17">
    <location>
        <begin position="28"/>
        <end position="65"/>
    </location>
</feature>
<dbReference type="PRINTS" id="PR00124">
    <property type="entry name" value="ATPASEC"/>
</dbReference>
<dbReference type="GO" id="GO:0031966">
    <property type="term" value="C:mitochondrial membrane"/>
    <property type="evidence" value="ECO:0007669"/>
    <property type="project" value="UniProtKB-SubCell"/>
</dbReference>
<evidence type="ECO:0000256" key="17">
    <source>
        <dbReference type="SAM" id="MobiDB-lite"/>
    </source>
</evidence>
<evidence type="ECO:0000256" key="3">
    <source>
        <dbReference type="ARBA" id="ARBA00006704"/>
    </source>
</evidence>
<protein>
    <recommendedName>
        <fullName evidence="5">ATP synthase subunit 9, mitochondrial</fullName>
    </recommendedName>
    <alternativeName>
        <fullName evidence="16">Lipid-binding protein</fullName>
    </alternativeName>
</protein>
<evidence type="ECO:0000256" key="18">
    <source>
        <dbReference type="SAM" id="Phobius"/>
    </source>
</evidence>
<name>A0A4D6C570_9CHLO</name>
<sequence>MKKESASCVPGRAKAWCTCTPRATIPFSPARRPRAKRFAGPPAAPSGFAGPTNPPATVPKRRGNASRSARCNWAVTACTPSSRGWATAARPPWRGWCKGDFGCSPWRTALLFPTMDVVLPRRDACEHPEARSLGASGGTKPGKRRNFPVEGAKLIGAGFATMALAGAGVGIGTVFASLINAVARNPSLTKQLFGYAILGFALTEAIALFALMMAFLILFVF</sequence>
<feature type="domain" description="V-ATPase proteolipid subunit C-like" evidence="19">
    <location>
        <begin position="155"/>
        <end position="217"/>
    </location>
</feature>
<gene>
    <name evidence="20" type="primary">atp9</name>
</gene>
<dbReference type="GO" id="GO:0033177">
    <property type="term" value="C:proton-transporting two-sector ATPase complex, proton-transporting domain"/>
    <property type="evidence" value="ECO:0007669"/>
    <property type="project" value="InterPro"/>
</dbReference>
<comment type="subunit">
    <text evidence="4">F-type ATPases have 2 components, CF(1) - the catalytic core - and CF(0) - the membrane proton channel. CF(1) has five subunits: alpha(3), beta(3), gamma(1), delta(1), epsilon(1). CF(0) has three main subunits: a, b and c.</text>
</comment>
<dbReference type="CDD" id="cd18182">
    <property type="entry name" value="ATP-synt_Fo_c_ATP5G3"/>
    <property type="match status" value="1"/>
</dbReference>
<keyword evidence="14" id="KW-0446">Lipid-binding</keyword>
<keyword evidence="15 18" id="KW-0472">Membrane</keyword>
<dbReference type="PROSITE" id="PS00605">
    <property type="entry name" value="ATPASE_C"/>
    <property type="match status" value="1"/>
</dbReference>